<evidence type="ECO:0000313" key="3">
    <source>
        <dbReference type="Proteomes" id="UP000267223"/>
    </source>
</evidence>
<accession>A0A3M9NRV9</accession>
<name>A0A3M9NRV9_9BACT</name>
<dbReference type="InterPro" id="IPR021782">
    <property type="entry name" value="DUF3347"/>
</dbReference>
<gene>
    <name evidence="2" type="ORF">EFY79_00265</name>
</gene>
<dbReference type="Pfam" id="PF11827">
    <property type="entry name" value="DUF3347"/>
    <property type="match status" value="1"/>
</dbReference>
<dbReference type="RefSeq" id="WP_123118669.1">
    <property type="nucleotide sequence ID" value="NZ_RJJR01000001.1"/>
</dbReference>
<evidence type="ECO:0000259" key="1">
    <source>
        <dbReference type="Pfam" id="PF11827"/>
    </source>
</evidence>
<proteinExistence type="predicted"/>
<dbReference type="PROSITE" id="PS51257">
    <property type="entry name" value="PROKAR_LIPOPROTEIN"/>
    <property type="match status" value="1"/>
</dbReference>
<organism evidence="2 3">
    <name type="scientific">Hanamia caeni</name>
    <dbReference type="NCBI Taxonomy" id="2294116"/>
    <lineage>
        <taxon>Bacteria</taxon>
        <taxon>Pseudomonadati</taxon>
        <taxon>Bacteroidota</taxon>
        <taxon>Chitinophagia</taxon>
        <taxon>Chitinophagales</taxon>
        <taxon>Chitinophagaceae</taxon>
        <taxon>Hanamia</taxon>
    </lineage>
</organism>
<dbReference type="EMBL" id="RJJR01000001">
    <property type="protein sequence ID" value="RNI39778.1"/>
    <property type="molecule type" value="Genomic_DNA"/>
</dbReference>
<dbReference type="OrthoDB" id="5513217at2"/>
<sequence>MKNTFFAIAIGTITLAACYNSSNKLNEINKINNESTKANVATSQLKSSSPVGEILADYLQMKNAFANDNDKEAAAAGNKMVKSFENFDEASLTADKKKIFNDIRDDAKENAEHIGMNAGNIKHQREHFDMLSKDMYDLVKAFGAGRTLYQDYCPMYNDNKGATWLSETKEIKNPYLGKDMDTCGSVKEELK</sequence>
<dbReference type="Proteomes" id="UP000267223">
    <property type="component" value="Unassembled WGS sequence"/>
</dbReference>
<evidence type="ECO:0000313" key="2">
    <source>
        <dbReference type="EMBL" id="RNI39778.1"/>
    </source>
</evidence>
<reference evidence="2 3" key="1">
    <citation type="submission" date="2018-11" db="EMBL/GenBank/DDBJ databases">
        <title>Draft genome sequence of Ferruginibacter sp. BO-59.</title>
        <authorList>
            <person name="Im W.T."/>
        </authorList>
    </citation>
    <scope>NUCLEOTIDE SEQUENCE [LARGE SCALE GENOMIC DNA]</scope>
    <source>
        <strain evidence="2 3">BO-59</strain>
    </source>
</reference>
<protein>
    <submittedName>
        <fullName evidence="2">DUF3347 domain-containing protein</fullName>
    </submittedName>
</protein>
<keyword evidence="3" id="KW-1185">Reference proteome</keyword>
<dbReference type="AlphaFoldDB" id="A0A3M9NRV9"/>
<comment type="caution">
    <text evidence="2">The sequence shown here is derived from an EMBL/GenBank/DDBJ whole genome shotgun (WGS) entry which is preliminary data.</text>
</comment>
<feature type="domain" description="DUF3347" evidence="1">
    <location>
        <begin position="54"/>
        <end position="146"/>
    </location>
</feature>